<dbReference type="GO" id="GO:0000981">
    <property type="term" value="F:DNA-binding transcription factor activity, RNA polymerase II-specific"/>
    <property type="evidence" value="ECO:0007669"/>
    <property type="project" value="InterPro"/>
</dbReference>
<dbReference type="AlphaFoldDB" id="L1JKE1"/>
<reference evidence="7" key="2">
    <citation type="submission" date="2012-11" db="EMBL/GenBank/DDBJ databases">
        <authorList>
            <person name="Kuo A."/>
            <person name="Curtis B.A."/>
            <person name="Tanifuji G."/>
            <person name="Burki F."/>
            <person name="Gruber A."/>
            <person name="Irimia M."/>
            <person name="Maruyama S."/>
            <person name="Arias M.C."/>
            <person name="Ball S.G."/>
            <person name="Gile G.H."/>
            <person name="Hirakawa Y."/>
            <person name="Hopkins J.F."/>
            <person name="Rensing S.A."/>
            <person name="Schmutz J."/>
            <person name="Symeonidi A."/>
            <person name="Elias M."/>
            <person name="Eveleigh R.J."/>
            <person name="Herman E.K."/>
            <person name="Klute M.J."/>
            <person name="Nakayama T."/>
            <person name="Obornik M."/>
            <person name="Reyes-Prieto A."/>
            <person name="Armbrust E.V."/>
            <person name="Aves S.J."/>
            <person name="Beiko R.G."/>
            <person name="Coutinho P."/>
            <person name="Dacks J.B."/>
            <person name="Durnford D.G."/>
            <person name="Fast N.M."/>
            <person name="Green B.R."/>
            <person name="Grisdale C."/>
            <person name="Hempe F."/>
            <person name="Henrissat B."/>
            <person name="Hoppner M.P."/>
            <person name="Ishida K.-I."/>
            <person name="Kim E."/>
            <person name="Koreny L."/>
            <person name="Kroth P.G."/>
            <person name="Liu Y."/>
            <person name="Malik S.-B."/>
            <person name="Maier U.G."/>
            <person name="McRose D."/>
            <person name="Mock T."/>
            <person name="Neilson J.A."/>
            <person name="Onodera N.T."/>
            <person name="Poole A.M."/>
            <person name="Pritham E.J."/>
            <person name="Richards T.A."/>
            <person name="Rocap G."/>
            <person name="Roy S.W."/>
            <person name="Sarai C."/>
            <person name="Schaack S."/>
            <person name="Shirato S."/>
            <person name="Slamovits C.H."/>
            <person name="Spencer D.F."/>
            <person name="Suzuki S."/>
            <person name="Worden A.Z."/>
            <person name="Zauner S."/>
            <person name="Barry K."/>
            <person name="Bell C."/>
            <person name="Bharti A.K."/>
            <person name="Crow J.A."/>
            <person name="Grimwood J."/>
            <person name="Kramer R."/>
            <person name="Lindquist E."/>
            <person name="Lucas S."/>
            <person name="Salamov A."/>
            <person name="McFadden G.I."/>
            <person name="Lane C.E."/>
            <person name="Keeling P.J."/>
            <person name="Gray M.W."/>
            <person name="Grigoriev I.V."/>
            <person name="Archibald J.M."/>
        </authorList>
    </citation>
    <scope>NUCLEOTIDE SEQUENCE</scope>
    <source>
        <strain evidence="7">CCMP2712</strain>
    </source>
</reference>
<dbReference type="Pfam" id="PF00172">
    <property type="entry name" value="Zn_clus"/>
    <property type="match status" value="2"/>
</dbReference>
<dbReference type="PROSITE" id="PS00463">
    <property type="entry name" value="ZN2_CY6_FUNGAL_1"/>
    <property type="match status" value="1"/>
</dbReference>
<dbReference type="Proteomes" id="UP000011087">
    <property type="component" value="Unassembled WGS sequence"/>
</dbReference>
<dbReference type="PaxDb" id="55529-EKX48961"/>
<dbReference type="PANTHER" id="PTHR47659">
    <property type="entry name" value="ZN(II)2CYS6 TRANSCRIPTION FACTOR (EUROFUNG)-RELATED"/>
    <property type="match status" value="1"/>
</dbReference>
<reference evidence="5 7" key="1">
    <citation type="journal article" date="2012" name="Nature">
        <title>Algal genomes reveal evolutionary mosaicism and the fate of nucleomorphs.</title>
        <authorList>
            <consortium name="DOE Joint Genome Institute"/>
            <person name="Curtis B.A."/>
            <person name="Tanifuji G."/>
            <person name="Burki F."/>
            <person name="Gruber A."/>
            <person name="Irimia M."/>
            <person name="Maruyama S."/>
            <person name="Arias M.C."/>
            <person name="Ball S.G."/>
            <person name="Gile G.H."/>
            <person name="Hirakawa Y."/>
            <person name="Hopkins J.F."/>
            <person name="Kuo A."/>
            <person name="Rensing S.A."/>
            <person name="Schmutz J."/>
            <person name="Symeonidi A."/>
            <person name="Elias M."/>
            <person name="Eveleigh R.J."/>
            <person name="Herman E.K."/>
            <person name="Klute M.J."/>
            <person name="Nakayama T."/>
            <person name="Obornik M."/>
            <person name="Reyes-Prieto A."/>
            <person name="Armbrust E.V."/>
            <person name="Aves S.J."/>
            <person name="Beiko R.G."/>
            <person name="Coutinho P."/>
            <person name="Dacks J.B."/>
            <person name="Durnford D.G."/>
            <person name="Fast N.M."/>
            <person name="Green B.R."/>
            <person name="Grisdale C.J."/>
            <person name="Hempel F."/>
            <person name="Henrissat B."/>
            <person name="Hoppner M.P."/>
            <person name="Ishida K."/>
            <person name="Kim E."/>
            <person name="Koreny L."/>
            <person name="Kroth P.G."/>
            <person name="Liu Y."/>
            <person name="Malik S.B."/>
            <person name="Maier U.G."/>
            <person name="McRose D."/>
            <person name="Mock T."/>
            <person name="Neilson J.A."/>
            <person name="Onodera N.T."/>
            <person name="Poole A.M."/>
            <person name="Pritham E.J."/>
            <person name="Richards T.A."/>
            <person name="Rocap G."/>
            <person name="Roy S.W."/>
            <person name="Sarai C."/>
            <person name="Schaack S."/>
            <person name="Shirato S."/>
            <person name="Slamovits C.H."/>
            <person name="Spencer D.F."/>
            <person name="Suzuki S."/>
            <person name="Worden A.Z."/>
            <person name="Zauner S."/>
            <person name="Barry K."/>
            <person name="Bell C."/>
            <person name="Bharti A.K."/>
            <person name="Crow J.A."/>
            <person name="Grimwood J."/>
            <person name="Kramer R."/>
            <person name="Lindquist E."/>
            <person name="Lucas S."/>
            <person name="Salamov A."/>
            <person name="McFadden G.I."/>
            <person name="Lane C.E."/>
            <person name="Keeling P.J."/>
            <person name="Gray M.W."/>
            <person name="Grigoriev I.V."/>
            <person name="Archibald J.M."/>
        </authorList>
    </citation>
    <scope>NUCLEOTIDE SEQUENCE</scope>
    <source>
        <strain evidence="5 7">CCMP2712</strain>
    </source>
</reference>
<feature type="domain" description="Zn(2)-C6 fungal-type" evidence="4">
    <location>
        <begin position="200"/>
        <end position="227"/>
    </location>
</feature>
<evidence type="ECO:0000313" key="7">
    <source>
        <dbReference type="Proteomes" id="UP000011087"/>
    </source>
</evidence>
<name>L1JKE1_GUITC</name>
<dbReference type="InterPro" id="IPR001138">
    <property type="entry name" value="Zn2Cys6_DnaBD"/>
</dbReference>
<feature type="compositionally biased region" description="Polar residues" evidence="3">
    <location>
        <begin position="175"/>
        <end position="191"/>
    </location>
</feature>
<proteinExistence type="predicted"/>
<evidence type="ECO:0000256" key="3">
    <source>
        <dbReference type="SAM" id="MobiDB-lite"/>
    </source>
</evidence>
<dbReference type="KEGG" id="gtt:GUITHDRAFT_105045"/>
<sequence>MAHVTPVASLPENSLNVLMGGFGFEGQQNQQMQNVAMQNIVNLIQQIIVQKSGVTQLKPVKPNLNVLGAQYAEMAHKTFSPISQPSTQDVKPSLGKRSKPEEKLIEVTPGGAEPAKRKRVYTKAACVSCRSSHLACDDGQPCRNCTKNGSKCERVEHTKIYVPPTLDEVLGTPSDGESTKSPSPAPSTDSNGARKYVKAACSCCRKSHLACDNYRPCRNCVRLELTCEEIRSQRRSRS</sequence>
<dbReference type="InterPro" id="IPR050335">
    <property type="entry name" value="ERT1_acuK_gluconeogen_tf"/>
</dbReference>
<dbReference type="PROSITE" id="PS50048">
    <property type="entry name" value="ZN2_CY6_FUNGAL_2"/>
    <property type="match status" value="2"/>
</dbReference>
<evidence type="ECO:0000313" key="6">
    <source>
        <dbReference type="EnsemblProtists" id="EKX48961"/>
    </source>
</evidence>
<dbReference type="CDD" id="cd00067">
    <property type="entry name" value="GAL4"/>
    <property type="match status" value="2"/>
</dbReference>
<dbReference type="PANTHER" id="PTHR47659:SF7">
    <property type="entry name" value="FUNGAL TRANSCRIPTIONAL REGULATORY PROTEIN, N-TERMINAL DOMAIN-CONTAINING PROTEIN"/>
    <property type="match status" value="1"/>
</dbReference>
<evidence type="ECO:0000259" key="4">
    <source>
        <dbReference type="PROSITE" id="PS50048"/>
    </source>
</evidence>
<dbReference type="RefSeq" id="XP_005835941.1">
    <property type="nucleotide sequence ID" value="XM_005835884.1"/>
</dbReference>
<dbReference type="SUPFAM" id="SSF57701">
    <property type="entry name" value="Zn2/Cys6 DNA-binding domain"/>
    <property type="match status" value="2"/>
</dbReference>
<feature type="region of interest" description="Disordered" evidence="3">
    <location>
        <begin position="165"/>
        <end position="192"/>
    </location>
</feature>
<evidence type="ECO:0000256" key="1">
    <source>
        <dbReference type="ARBA" id="ARBA00022723"/>
    </source>
</evidence>
<feature type="domain" description="Zn(2)-C6 fungal-type" evidence="4">
    <location>
        <begin position="125"/>
        <end position="152"/>
    </location>
</feature>
<dbReference type="EnsemblProtists" id="EKX48961">
    <property type="protein sequence ID" value="EKX48961"/>
    <property type="gene ID" value="GUITHDRAFT_105045"/>
</dbReference>
<dbReference type="GO" id="GO:0008270">
    <property type="term" value="F:zinc ion binding"/>
    <property type="evidence" value="ECO:0007669"/>
    <property type="project" value="InterPro"/>
</dbReference>
<dbReference type="Gene3D" id="4.10.240.10">
    <property type="entry name" value="Zn(2)-C6 fungal-type DNA-binding domain"/>
    <property type="match status" value="2"/>
</dbReference>
<dbReference type="InterPro" id="IPR036864">
    <property type="entry name" value="Zn2-C6_fun-type_DNA-bd_sf"/>
</dbReference>
<organism evidence="5">
    <name type="scientific">Guillardia theta (strain CCMP2712)</name>
    <name type="common">Cryptophyte</name>
    <dbReference type="NCBI Taxonomy" id="905079"/>
    <lineage>
        <taxon>Eukaryota</taxon>
        <taxon>Cryptophyceae</taxon>
        <taxon>Pyrenomonadales</taxon>
        <taxon>Geminigeraceae</taxon>
        <taxon>Guillardia</taxon>
    </lineage>
</organism>
<evidence type="ECO:0000313" key="5">
    <source>
        <dbReference type="EMBL" id="EKX48961.1"/>
    </source>
</evidence>
<dbReference type="EMBL" id="JH992983">
    <property type="protein sequence ID" value="EKX48961.1"/>
    <property type="molecule type" value="Genomic_DNA"/>
</dbReference>
<dbReference type="SMART" id="SM00066">
    <property type="entry name" value="GAL4"/>
    <property type="match status" value="2"/>
</dbReference>
<dbReference type="GeneID" id="17305655"/>
<accession>L1JKE1</accession>
<evidence type="ECO:0000256" key="2">
    <source>
        <dbReference type="ARBA" id="ARBA00023242"/>
    </source>
</evidence>
<keyword evidence="7" id="KW-1185">Reference proteome</keyword>
<dbReference type="OrthoDB" id="65716at2759"/>
<dbReference type="HOGENOM" id="CLU_1167763_0_0_1"/>
<protein>
    <recommendedName>
        <fullName evidence="4">Zn(2)-C6 fungal-type domain-containing protein</fullName>
    </recommendedName>
</protein>
<keyword evidence="2" id="KW-0539">Nucleus</keyword>
<gene>
    <name evidence="5" type="ORF">GUITHDRAFT_105045</name>
</gene>
<keyword evidence="1" id="KW-0479">Metal-binding</keyword>
<reference evidence="6" key="3">
    <citation type="submission" date="2016-03" db="UniProtKB">
        <authorList>
            <consortium name="EnsemblProtists"/>
        </authorList>
    </citation>
    <scope>IDENTIFICATION</scope>
</reference>